<accession>A0A1I7X2Y2</accession>
<evidence type="ECO:0000313" key="1">
    <source>
        <dbReference type="Proteomes" id="UP000095283"/>
    </source>
</evidence>
<dbReference type="AlphaFoldDB" id="A0A1I7X2Y2"/>
<organism evidence="1 2">
    <name type="scientific">Heterorhabditis bacteriophora</name>
    <name type="common">Entomopathogenic nematode worm</name>
    <dbReference type="NCBI Taxonomy" id="37862"/>
    <lineage>
        <taxon>Eukaryota</taxon>
        <taxon>Metazoa</taxon>
        <taxon>Ecdysozoa</taxon>
        <taxon>Nematoda</taxon>
        <taxon>Chromadorea</taxon>
        <taxon>Rhabditida</taxon>
        <taxon>Rhabditina</taxon>
        <taxon>Rhabditomorpha</taxon>
        <taxon>Strongyloidea</taxon>
        <taxon>Heterorhabditidae</taxon>
        <taxon>Heterorhabditis</taxon>
    </lineage>
</organism>
<protein>
    <submittedName>
        <fullName evidence="2">Uncharacterized protein</fullName>
    </submittedName>
</protein>
<dbReference type="WBParaSite" id="Hba_11851">
    <property type="protein sequence ID" value="Hba_11851"/>
    <property type="gene ID" value="Hba_11851"/>
</dbReference>
<keyword evidence="1" id="KW-1185">Reference proteome</keyword>
<sequence length="93" mass="10660">MLITFKSSVEYLVPMVGCDTVNVLERPVECAQTMEMLRFGSGSFEVGCIAYTATCEDFEYMCHRPVDLDYSLQQCRHKMSSRDLSAKINRVNY</sequence>
<name>A0A1I7X2Y2_HETBA</name>
<reference evidence="2" key="1">
    <citation type="submission" date="2016-11" db="UniProtKB">
        <authorList>
            <consortium name="WormBaseParasite"/>
        </authorList>
    </citation>
    <scope>IDENTIFICATION</scope>
</reference>
<evidence type="ECO:0000313" key="2">
    <source>
        <dbReference type="WBParaSite" id="Hba_11851"/>
    </source>
</evidence>
<proteinExistence type="predicted"/>
<dbReference type="Proteomes" id="UP000095283">
    <property type="component" value="Unplaced"/>
</dbReference>